<comment type="subcellular location">
    <subcellularLocation>
        <location evidence="2">Endoplasmic reticulum membrane</location>
        <topology evidence="2">Multi-pass membrane protein</topology>
    </subcellularLocation>
</comment>
<comment type="catalytic activity">
    <reaction evidence="13">
        <text>1-O-(1,2-saturated-alkyl)-sn-glycerol + (6R)-L-erythro-5,6,7,8-tetrahydrobiopterin + O2 = a 1-(1-hydroxyalkyl)-sn-glycerol + (6R)-L-erythro-6,7-dihydrobiopterin + H2O</text>
        <dbReference type="Rhea" id="RHEA:36255"/>
        <dbReference type="ChEBI" id="CHEBI:15377"/>
        <dbReference type="ChEBI" id="CHEBI:15379"/>
        <dbReference type="ChEBI" id="CHEBI:43120"/>
        <dbReference type="ChEBI" id="CHEBI:59560"/>
        <dbReference type="ChEBI" id="CHEBI:73418"/>
        <dbReference type="ChEBI" id="CHEBI:83957"/>
        <dbReference type="EC" id="1.14.16.5"/>
    </reaction>
</comment>
<evidence type="ECO:0000256" key="2">
    <source>
        <dbReference type="ARBA" id="ARBA00004477"/>
    </source>
</evidence>
<evidence type="ECO:0000256" key="3">
    <source>
        <dbReference type="ARBA" id="ARBA00022692"/>
    </source>
</evidence>
<dbReference type="PANTHER" id="PTHR21624:SF1">
    <property type="entry name" value="ALKYLGLYCEROL MONOOXYGENASE"/>
    <property type="match status" value="1"/>
</dbReference>
<feature type="transmembrane region" description="Helical" evidence="14">
    <location>
        <begin position="200"/>
        <end position="220"/>
    </location>
</feature>
<dbReference type="InterPro" id="IPR006694">
    <property type="entry name" value="Fatty_acid_hydroxylase"/>
</dbReference>
<feature type="transmembrane region" description="Helical" evidence="14">
    <location>
        <begin position="168"/>
        <end position="188"/>
    </location>
</feature>
<dbReference type="Proteomes" id="UP000694941">
    <property type="component" value="Unplaced"/>
</dbReference>
<keyword evidence="6" id="KW-0560">Oxidoreductase</keyword>
<keyword evidence="18" id="KW-1185">Reference proteome</keyword>
<evidence type="ECO:0000256" key="8">
    <source>
        <dbReference type="ARBA" id="ARBA00023098"/>
    </source>
</evidence>
<feature type="transmembrane region" description="Helical" evidence="14">
    <location>
        <begin position="252"/>
        <end position="272"/>
    </location>
</feature>
<protein>
    <recommendedName>
        <fullName evidence="12">Alkylglycerol monooxygenase</fullName>
        <ecNumber evidence="11">1.14.16.5</ecNumber>
    </recommendedName>
</protein>
<evidence type="ECO:0000313" key="19">
    <source>
        <dbReference type="RefSeq" id="XP_022239626.1"/>
    </source>
</evidence>
<keyword evidence="5 14" id="KW-1133">Transmembrane helix</keyword>
<dbReference type="GeneID" id="106457864"/>
<feature type="chain" id="PRO_5045514092" description="Alkylglycerol monooxygenase" evidence="15">
    <location>
        <begin position="18"/>
        <end position="288"/>
    </location>
</feature>
<keyword evidence="8" id="KW-0443">Lipid metabolism</keyword>
<comment type="similarity">
    <text evidence="10">Belongs to the sterol desaturase family. TMEM195 subfamily.</text>
</comment>
<dbReference type="Pfam" id="PF04116">
    <property type="entry name" value="FA_hydroxylase"/>
    <property type="match status" value="1"/>
</dbReference>
<organism evidence="18 19">
    <name type="scientific">Limulus polyphemus</name>
    <name type="common">Atlantic horseshoe crab</name>
    <dbReference type="NCBI Taxonomy" id="6850"/>
    <lineage>
        <taxon>Eukaryota</taxon>
        <taxon>Metazoa</taxon>
        <taxon>Ecdysozoa</taxon>
        <taxon>Arthropoda</taxon>
        <taxon>Chelicerata</taxon>
        <taxon>Merostomata</taxon>
        <taxon>Xiphosura</taxon>
        <taxon>Limulidae</taxon>
        <taxon>Limulus</taxon>
    </lineage>
</organism>
<keyword evidence="7" id="KW-0408">Iron</keyword>
<gene>
    <name evidence="19" type="primary">LOC106457864</name>
</gene>
<evidence type="ECO:0000256" key="5">
    <source>
        <dbReference type="ARBA" id="ARBA00022989"/>
    </source>
</evidence>
<evidence type="ECO:0000313" key="18">
    <source>
        <dbReference type="Proteomes" id="UP000694941"/>
    </source>
</evidence>
<evidence type="ECO:0000256" key="10">
    <source>
        <dbReference type="ARBA" id="ARBA00038190"/>
    </source>
</evidence>
<evidence type="ECO:0000256" key="11">
    <source>
        <dbReference type="ARBA" id="ARBA00039026"/>
    </source>
</evidence>
<evidence type="ECO:0000256" key="15">
    <source>
        <dbReference type="SAM" id="SignalP"/>
    </source>
</evidence>
<keyword evidence="3 14" id="KW-0812">Transmembrane</keyword>
<comment type="cofactor">
    <cofactor evidence="1">
        <name>Fe cation</name>
        <dbReference type="ChEBI" id="CHEBI:24875"/>
    </cofactor>
</comment>
<evidence type="ECO:0000256" key="13">
    <source>
        <dbReference type="ARBA" id="ARBA00047556"/>
    </source>
</evidence>
<evidence type="ECO:0000259" key="17">
    <source>
        <dbReference type="Pfam" id="PF24858"/>
    </source>
</evidence>
<keyword evidence="4" id="KW-0256">Endoplasmic reticulum</keyword>
<evidence type="ECO:0000256" key="6">
    <source>
        <dbReference type="ARBA" id="ARBA00023002"/>
    </source>
</evidence>
<evidence type="ECO:0000256" key="9">
    <source>
        <dbReference type="ARBA" id="ARBA00023136"/>
    </source>
</evidence>
<dbReference type="RefSeq" id="XP_022239626.1">
    <property type="nucleotide sequence ID" value="XM_022383918.1"/>
</dbReference>
<dbReference type="PANTHER" id="PTHR21624">
    <property type="entry name" value="STEROL DESATURASE-RELATED PROTEIN"/>
    <property type="match status" value="1"/>
</dbReference>
<dbReference type="InterPro" id="IPR056853">
    <property type="entry name" value="AGMP_C"/>
</dbReference>
<feature type="signal peptide" evidence="15">
    <location>
        <begin position="1"/>
        <end position="17"/>
    </location>
</feature>
<evidence type="ECO:0000256" key="14">
    <source>
        <dbReference type="SAM" id="Phobius"/>
    </source>
</evidence>
<dbReference type="Pfam" id="PF24858">
    <property type="entry name" value="AGMP_C"/>
    <property type="match status" value="1"/>
</dbReference>
<keyword evidence="9 14" id="KW-0472">Membrane</keyword>
<evidence type="ECO:0000256" key="4">
    <source>
        <dbReference type="ARBA" id="ARBA00022824"/>
    </source>
</evidence>
<evidence type="ECO:0000259" key="16">
    <source>
        <dbReference type="Pfam" id="PF04116"/>
    </source>
</evidence>
<accession>A0ABM1S7M1</accession>
<evidence type="ECO:0000256" key="7">
    <source>
        <dbReference type="ARBA" id="ARBA00023004"/>
    </source>
</evidence>
<reference evidence="19" key="1">
    <citation type="submission" date="2025-08" db="UniProtKB">
        <authorList>
            <consortium name="RefSeq"/>
        </authorList>
    </citation>
    <scope>IDENTIFICATION</scope>
    <source>
        <tissue evidence="19">Muscle</tissue>
    </source>
</reference>
<evidence type="ECO:0000256" key="1">
    <source>
        <dbReference type="ARBA" id="ARBA00001962"/>
    </source>
</evidence>
<feature type="domain" description="Fatty acid hydroxylase" evidence="16">
    <location>
        <begin position="5"/>
        <end position="86"/>
    </location>
</feature>
<name>A0ABM1S7M1_LIMPO</name>
<evidence type="ECO:0000256" key="12">
    <source>
        <dbReference type="ARBA" id="ARBA00040992"/>
    </source>
</evidence>
<dbReference type="InterPro" id="IPR051689">
    <property type="entry name" value="Sterol_desaturase/TMEM195"/>
</dbReference>
<proteinExistence type="inferred from homology"/>
<sequence>MFNVYIISIFYLPLALGIPPAVFVVHHELNLLYQVWIHTRLFGKLGLLEYILNTPSHHRVHHGRNRYCIDKNYAGVLIVWDRMFGTFQMEDEEVVFGLTHPTKTFDPIAIQFSGFSNLAKQFWNIKGFRNKLSVLFKGPGWSPGKPRLGYIEDIPEVHVPQVKYDPPLPMWCIVYLNLHSYMLLIFFGDLAFQHKKLSQLIVIGGVMYCFITQVSFGAIMDNKYWAPLLEGIRCFLYCYVDFYILPAMERDIYPITVGLRTVFFLSSLLWIFKQKYFSISFNRKPHNK</sequence>
<dbReference type="EC" id="1.14.16.5" evidence="11"/>
<keyword evidence="15" id="KW-0732">Signal</keyword>
<feature type="domain" description="Alkylglycerol monooxygenase C-terminal" evidence="17">
    <location>
        <begin position="174"/>
        <end position="239"/>
    </location>
</feature>